<dbReference type="Proteomes" id="UP001140560">
    <property type="component" value="Unassembled WGS sequence"/>
</dbReference>
<dbReference type="OrthoDB" id="3729788at2759"/>
<name>A0A9W9CJJ1_9PLEO</name>
<sequence length="206" mass="23998">MEPQPRPPAELRRWTKEEEHQLIRLRDQDHKDFKDIGATLNRSKAATQSRYYAIKQRQHSSAIDWTPEHDHTIIDGRRRGLPLKAIATEMQMPPEAVAERWSTLQRLKQVPEDVLVIWRRKGDVNFSPEEDETILKVWMQGPDDEQLVRTVRFEGKSQADIRERRSELVYRHSALYLSMLGVGEGKEGETDALKSALGTPKYGWMK</sequence>
<keyword evidence="2" id="KW-1185">Reference proteome</keyword>
<dbReference type="EMBL" id="JAPEUY010000015">
    <property type="protein sequence ID" value="KAJ4365929.1"/>
    <property type="molecule type" value="Genomic_DNA"/>
</dbReference>
<protein>
    <recommendedName>
        <fullName evidence="3">Myb-like domain-containing protein</fullName>
    </recommendedName>
</protein>
<comment type="caution">
    <text evidence="1">The sequence shown here is derived from an EMBL/GenBank/DDBJ whole genome shotgun (WGS) entry which is preliminary data.</text>
</comment>
<gene>
    <name evidence="1" type="ORF">N0V83_008551</name>
</gene>
<proteinExistence type="predicted"/>
<evidence type="ECO:0000313" key="1">
    <source>
        <dbReference type="EMBL" id="KAJ4365929.1"/>
    </source>
</evidence>
<evidence type="ECO:0008006" key="3">
    <source>
        <dbReference type="Google" id="ProtNLM"/>
    </source>
</evidence>
<organism evidence="1 2">
    <name type="scientific">Neocucurbitaria cava</name>
    <dbReference type="NCBI Taxonomy" id="798079"/>
    <lineage>
        <taxon>Eukaryota</taxon>
        <taxon>Fungi</taxon>
        <taxon>Dikarya</taxon>
        <taxon>Ascomycota</taxon>
        <taxon>Pezizomycotina</taxon>
        <taxon>Dothideomycetes</taxon>
        <taxon>Pleosporomycetidae</taxon>
        <taxon>Pleosporales</taxon>
        <taxon>Pleosporineae</taxon>
        <taxon>Cucurbitariaceae</taxon>
        <taxon>Neocucurbitaria</taxon>
    </lineage>
</organism>
<accession>A0A9W9CJJ1</accession>
<dbReference type="AlphaFoldDB" id="A0A9W9CJJ1"/>
<dbReference type="Pfam" id="PF13921">
    <property type="entry name" value="Myb_DNA-bind_6"/>
    <property type="match status" value="1"/>
</dbReference>
<evidence type="ECO:0000313" key="2">
    <source>
        <dbReference type="Proteomes" id="UP001140560"/>
    </source>
</evidence>
<reference evidence="1" key="1">
    <citation type="submission" date="2022-10" db="EMBL/GenBank/DDBJ databases">
        <title>Tapping the CABI collections for fungal endophytes: first genome assemblies for Collariella, Neodidymelliopsis, Ascochyta clinopodiicola, Didymella pomorum, Didymosphaeria variabile, Neocosmospora piperis and Neocucurbitaria cava.</title>
        <authorList>
            <person name="Hill R."/>
        </authorList>
    </citation>
    <scope>NUCLEOTIDE SEQUENCE</scope>
    <source>
        <strain evidence="1">IMI 356814</strain>
    </source>
</reference>